<proteinExistence type="predicted"/>
<feature type="region of interest" description="Disordered" evidence="1">
    <location>
        <begin position="1"/>
        <end position="61"/>
    </location>
</feature>
<accession>A0A0U5FQN3</accession>
<dbReference type="AlphaFoldDB" id="A0A0U5FQN3"/>
<gene>
    <name evidence="2" type="ORF">ASPCAL01387</name>
</gene>
<organism evidence="2 3">
    <name type="scientific">Aspergillus calidoustus</name>
    <dbReference type="NCBI Taxonomy" id="454130"/>
    <lineage>
        <taxon>Eukaryota</taxon>
        <taxon>Fungi</taxon>
        <taxon>Dikarya</taxon>
        <taxon>Ascomycota</taxon>
        <taxon>Pezizomycotina</taxon>
        <taxon>Eurotiomycetes</taxon>
        <taxon>Eurotiomycetidae</taxon>
        <taxon>Eurotiales</taxon>
        <taxon>Aspergillaceae</taxon>
        <taxon>Aspergillus</taxon>
        <taxon>Aspergillus subgen. Nidulantes</taxon>
    </lineage>
</organism>
<sequence length="76" mass="8635">MAQFTGEMSGHAATTPTRLPKQRGSRNDQNTRVLDNTTWKPEQPQRGRIQPTPRNPPDLSALSLHTLEQDWCIQLI</sequence>
<feature type="compositionally biased region" description="Polar residues" evidence="1">
    <location>
        <begin position="27"/>
        <end position="40"/>
    </location>
</feature>
<reference evidence="3" key="1">
    <citation type="journal article" date="2016" name="Genome Announc.">
        <title>Draft genome sequences of fungus Aspergillus calidoustus.</title>
        <authorList>
            <person name="Horn F."/>
            <person name="Linde J."/>
            <person name="Mattern D.J."/>
            <person name="Walther G."/>
            <person name="Guthke R."/>
            <person name="Scherlach K."/>
            <person name="Martin K."/>
            <person name="Brakhage A.A."/>
            <person name="Petzke L."/>
            <person name="Valiante V."/>
        </authorList>
    </citation>
    <scope>NUCLEOTIDE SEQUENCE [LARGE SCALE GENOMIC DNA]</scope>
    <source>
        <strain evidence="3">SF006504</strain>
    </source>
</reference>
<name>A0A0U5FQN3_ASPCI</name>
<keyword evidence="3" id="KW-1185">Reference proteome</keyword>
<evidence type="ECO:0000313" key="3">
    <source>
        <dbReference type="Proteomes" id="UP000054771"/>
    </source>
</evidence>
<evidence type="ECO:0000256" key="1">
    <source>
        <dbReference type="SAM" id="MobiDB-lite"/>
    </source>
</evidence>
<dbReference type="Proteomes" id="UP000054771">
    <property type="component" value="Unassembled WGS sequence"/>
</dbReference>
<evidence type="ECO:0000313" key="2">
    <source>
        <dbReference type="EMBL" id="CEL01809.1"/>
    </source>
</evidence>
<dbReference type="EMBL" id="CDMC01000001">
    <property type="protein sequence ID" value="CEL01809.1"/>
    <property type="molecule type" value="Genomic_DNA"/>
</dbReference>
<protein>
    <submittedName>
        <fullName evidence="2">Uncharacterized protein</fullName>
    </submittedName>
</protein>